<dbReference type="EMBL" id="JACHJT010000001">
    <property type="protein sequence ID" value="MBB4930615.1"/>
    <property type="molecule type" value="Genomic_DNA"/>
</dbReference>
<dbReference type="RefSeq" id="WP_184575939.1">
    <property type="nucleotide sequence ID" value="NZ_JACHJT010000001.1"/>
</dbReference>
<evidence type="ECO:0000256" key="3">
    <source>
        <dbReference type="ARBA" id="ARBA00022691"/>
    </source>
</evidence>
<feature type="domain" description="O-methyltransferase C-terminal" evidence="4">
    <location>
        <begin position="29"/>
        <end position="171"/>
    </location>
</feature>
<dbReference type="PROSITE" id="PS51683">
    <property type="entry name" value="SAM_OMT_II"/>
    <property type="match status" value="1"/>
</dbReference>
<sequence length="193" mass="20447">MTTQAPRPHLPIGELLWAPVVHGVQLVPGGGDGTLIAAILCANPGTRGILFDTAEGLAQAPARLDEAGVADRCALSTGDFFRGVATGADYYLLKSVVHDWDDERAGVVLSHIRAAIPDRGRLLIIEPVLAEITTADGSPGLYLSDLNMLVNVGGRERTLEEFRHLCADSGFTLTRTVPLPPSTGFSIIEARPS</sequence>
<dbReference type="GO" id="GO:0008171">
    <property type="term" value="F:O-methyltransferase activity"/>
    <property type="evidence" value="ECO:0007669"/>
    <property type="project" value="InterPro"/>
</dbReference>
<keyword evidence="1" id="KW-0489">Methyltransferase</keyword>
<evidence type="ECO:0000256" key="2">
    <source>
        <dbReference type="ARBA" id="ARBA00022679"/>
    </source>
</evidence>
<dbReference type="GO" id="GO:0032259">
    <property type="term" value="P:methylation"/>
    <property type="evidence" value="ECO:0007669"/>
    <property type="project" value="UniProtKB-KW"/>
</dbReference>
<protein>
    <recommendedName>
        <fullName evidence="4">O-methyltransferase C-terminal domain-containing protein</fullName>
    </recommendedName>
</protein>
<accession>A0A7W7W2G6</accession>
<dbReference type="PANTHER" id="PTHR43712">
    <property type="entry name" value="PUTATIVE (AFU_ORTHOLOGUE AFUA_4G14580)-RELATED"/>
    <property type="match status" value="1"/>
</dbReference>
<evidence type="ECO:0000256" key="1">
    <source>
        <dbReference type="ARBA" id="ARBA00022603"/>
    </source>
</evidence>
<organism evidence="5 6">
    <name type="scientific">Lipingzhangella halophila</name>
    <dbReference type="NCBI Taxonomy" id="1783352"/>
    <lineage>
        <taxon>Bacteria</taxon>
        <taxon>Bacillati</taxon>
        <taxon>Actinomycetota</taxon>
        <taxon>Actinomycetes</taxon>
        <taxon>Streptosporangiales</taxon>
        <taxon>Nocardiopsidaceae</taxon>
        <taxon>Lipingzhangella</taxon>
    </lineage>
</organism>
<keyword evidence="2" id="KW-0808">Transferase</keyword>
<dbReference type="InterPro" id="IPR029063">
    <property type="entry name" value="SAM-dependent_MTases_sf"/>
</dbReference>
<dbReference type="Proteomes" id="UP000523007">
    <property type="component" value="Unassembled WGS sequence"/>
</dbReference>
<dbReference type="InterPro" id="IPR016461">
    <property type="entry name" value="COMT-like"/>
</dbReference>
<dbReference type="Gene3D" id="3.40.50.150">
    <property type="entry name" value="Vaccinia Virus protein VP39"/>
    <property type="match status" value="1"/>
</dbReference>
<proteinExistence type="predicted"/>
<name>A0A7W7W2G6_9ACTN</name>
<keyword evidence="6" id="KW-1185">Reference proteome</keyword>
<dbReference type="SUPFAM" id="SSF53335">
    <property type="entry name" value="S-adenosyl-L-methionine-dependent methyltransferases"/>
    <property type="match status" value="1"/>
</dbReference>
<dbReference type="Pfam" id="PF00891">
    <property type="entry name" value="Methyltransf_2"/>
    <property type="match status" value="1"/>
</dbReference>
<comment type="caution">
    <text evidence="5">The sequence shown here is derived from an EMBL/GenBank/DDBJ whole genome shotgun (WGS) entry which is preliminary data.</text>
</comment>
<reference evidence="5 6" key="1">
    <citation type="submission" date="2020-08" db="EMBL/GenBank/DDBJ databases">
        <title>Sequencing the genomes of 1000 actinobacteria strains.</title>
        <authorList>
            <person name="Klenk H.-P."/>
        </authorList>
    </citation>
    <scope>NUCLEOTIDE SEQUENCE [LARGE SCALE GENOMIC DNA]</scope>
    <source>
        <strain evidence="5 6">DSM 102030</strain>
    </source>
</reference>
<gene>
    <name evidence="5" type="ORF">F4561_001435</name>
</gene>
<dbReference type="PANTHER" id="PTHR43712:SF2">
    <property type="entry name" value="O-METHYLTRANSFERASE CICE"/>
    <property type="match status" value="1"/>
</dbReference>
<dbReference type="InterPro" id="IPR001077">
    <property type="entry name" value="COMT_C"/>
</dbReference>
<evidence type="ECO:0000313" key="5">
    <source>
        <dbReference type="EMBL" id="MBB4930615.1"/>
    </source>
</evidence>
<evidence type="ECO:0000259" key="4">
    <source>
        <dbReference type="Pfam" id="PF00891"/>
    </source>
</evidence>
<keyword evidence="3" id="KW-0949">S-adenosyl-L-methionine</keyword>
<dbReference type="AlphaFoldDB" id="A0A7W7W2G6"/>
<evidence type="ECO:0000313" key="6">
    <source>
        <dbReference type="Proteomes" id="UP000523007"/>
    </source>
</evidence>